<organism evidence="3">
    <name type="scientific">freshwater metagenome</name>
    <dbReference type="NCBI Taxonomy" id="449393"/>
    <lineage>
        <taxon>unclassified sequences</taxon>
        <taxon>metagenomes</taxon>
        <taxon>ecological metagenomes</taxon>
    </lineage>
</organism>
<dbReference type="InterPro" id="IPR007922">
    <property type="entry name" value="DciA-like"/>
</dbReference>
<dbReference type="EMBL" id="CAEZTM010000067">
    <property type="protein sequence ID" value="CAB4578532.1"/>
    <property type="molecule type" value="Genomic_DNA"/>
</dbReference>
<proteinExistence type="predicted"/>
<accession>A0A6J6JHR9</accession>
<dbReference type="PANTHER" id="PTHR36456:SF1">
    <property type="entry name" value="UPF0232 PROTEIN SCO3875"/>
    <property type="match status" value="1"/>
</dbReference>
<dbReference type="Pfam" id="PF05258">
    <property type="entry name" value="DciA"/>
    <property type="match status" value="1"/>
</dbReference>
<dbReference type="AlphaFoldDB" id="A0A6J6JHR9"/>
<protein>
    <submittedName>
        <fullName evidence="3">Unannotated protein</fullName>
    </submittedName>
</protein>
<feature type="region of interest" description="Disordered" evidence="1">
    <location>
        <begin position="138"/>
        <end position="158"/>
    </location>
</feature>
<gene>
    <name evidence="2" type="ORF">UFOPK1684_01213</name>
    <name evidence="3" type="ORF">UFOPK2158_00210</name>
</gene>
<dbReference type="EMBL" id="CAEZVY010000013">
    <property type="protein sequence ID" value="CAB4636406.1"/>
    <property type="molecule type" value="Genomic_DNA"/>
</dbReference>
<name>A0A6J6JHR9_9ZZZZ</name>
<evidence type="ECO:0000313" key="2">
    <source>
        <dbReference type="EMBL" id="CAB4578532.1"/>
    </source>
</evidence>
<dbReference type="PANTHER" id="PTHR36456">
    <property type="entry name" value="UPF0232 PROTEIN SCO3875"/>
    <property type="match status" value="1"/>
</dbReference>
<sequence length="158" mass="17023">MNADRSEASNVYQRFRQQFGGYAPRLTVEAIVEGSEAFGLGRDPGSFAEAMEILTSSMGWGADIARAELMEQWPDIVGSDVAAHAIPVGASDGVMEIQCDSSAWATQLRLMRSTLLDSLTQKFPHAGVVELSIKAPGAPSWKHGRRSVPGRGPRDTYG</sequence>
<reference evidence="3" key="1">
    <citation type="submission" date="2020-05" db="EMBL/GenBank/DDBJ databases">
        <authorList>
            <person name="Chiriac C."/>
            <person name="Salcher M."/>
            <person name="Ghai R."/>
            <person name="Kavagutti S V."/>
        </authorList>
    </citation>
    <scope>NUCLEOTIDE SEQUENCE</scope>
</reference>
<evidence type="ECO:0000313" key="3">
    <source>
        <dbReference type="EMBL" id="CAB4636406.1"/>
    </source>
</evidence>
<evidence type="ECO:0000256" key="1">
    <source>
        <dbReference type="SAM" id="MobiDB-lite"/>
    </source>
</evidence>